<keyword evidence="7 17" id="KW-0812">Transmembrane</keyword>
<dbReference type="EC" id="2.7.13.3" evidence="3"/>
<gene>
    <name evidence="20" type="ordered locus">UWK_01548</name>
</gene>
<dbReference type="InterPro" id="IPR003594">
    <property type="entry name" value="HATPase_dom"/>
</dbReference>
<dbReference type="FunFam" id="3.30.565.10:FF:000010">
    <property type="entry name" value="Sensor histidine kinase RcsC"/>
    <property type="match status" value="1"/>
</dbReference>
<dbReference type="SMART" id="SM00388">
    <property type="entry name" value="HisKA"/>
    <property type="match status" value="1"/>
</dbReference>
<evidence type="ECO:0000256" key="7">
    <source>
        <dbReference type="ARBA" id="ARBA00022692"/>
    </source>
</evidence>
<dbReference type="InterPro" id="IPR004358">
    <property type="entry name" value="Sig_transdc_His_kin-like_C"/>
</dbReference>
<dbReference type="Proteomes" id="UP000011721">
    <property type="component" value="Chromosome"/>
</dbReference>
<dbReference type="SUPFAM" id="SSF103190">
    <property type="entry name" value="Sensory domain-like"/>
    <property type="match status" value="1"/>
</dbReference>
<evidence type="ECO:0000256" key="13">
    <source>
        <dbReference type="ARBA" id="ARBA00023136"/>
    </source>
</evidence>
<dbReference type="Pfam" id="PF02743">
    <property type="entry name" value="dCache_1"/>
    <property type="match status" value="1"/>
</dbReference>
<dbReference type="GO" id="GO:0000155">
    <property type="term" value="F:phosphorelay sensor kinase activity"/>
    <property type="evidence" value="ECO:0007669"/>
    <property type="project" value="InterPro"/>
</dbReference>
<dbReference type="PATRIC" id="fig|1167006.5.peg.1705"/>
<dbReference type="GO" id="GO:0005886">
    <property type="term" value="C:plasma membrane"/>
    <property type="evidence" value="ECO:0007669"/>
    <property type="project" value="UniProtKB-SubCell"/>
</dbReference>
<dbReference type="eggNOG" id="COG0784">
    <property type="taxonomic scope" value="Bacteria"/>
</dbReference>
<keyword evidence="12" id="KW-0902">Two-component regulatory system</keyword>
<feature type="domain" description="Histidine kinase" evidence="18">
    <location>
        <begin position="363"/>
        <end position="584"/>
    </location>
</feature>
<evidence type="ECO:0000256" key="5">
    <source>
        <dbReference type="ARBA" id="ARBA00022553"/>
    </source>
</evidence>
<dbReference type="OrthoDB" id="5290456at2"/>
<sequence>MATPQSEKDKKNTSGPTCKIWLSLFLSLFVLFASVFLALKAQSFYFNTIQKQQTEQLANAIERLLSTQYTLPCRQLSKQPTVIENASHQSLPDNRHILELLQTTKDILSVSIVYVMDNEGTVTASSKTSSGKGLTGENYKFRPYFSDAIKGRESRYAAVGVTTNERGLYFSAPIFGTAGAPVGVVVIKSGIQQIQVELSESSFQHAALISDSGIVFVVSETDKDWLYHASLPLSPAQKATLVKSRQFADNPLTDLPISFDENTTSIDSVPYTIHTTPVALNGWKLVSLEKQQKKFPVILLILIPGSLLSYLFISKIRANNNEKLLKEEMEEEILQRRSVQEQLLIAKEAAEAANIAKSDFLANISHEIRTPMNGIMGMTTQVLNSILTEEQRKQLEIVDSSAQRLLGLINSILDFSKIEAGKMEIEEVPFVLDEKLDEVFSMMAVKAEKQKVILSLESRDSIPPVLIGDPDRLLQIFINLVNNALKFTEQGSVKILVQCNKSDSDSVLLQFGVQDTGIGIPLEKQGVIFDSFAQADSSTTRKYGGTGLGLSISSQLVKLLGGEIWLESEEGKGATFWFTAYFKLPNIGSEALVSAQDTVEKNGIRWRSILSNREILLVEDEPINMILAKAVLEKEHIHITTAQNGLEAVDHYMSRAFDCILMDIQMPEMDGYQTTAVIRSHEQEYGGHIPIIAMTAHATQGDRQKCLAAGMDDYVTKPLHTEDIFNAIEKQLQNSLSIAADATDGVRKA</sequence>
<dbReference type="CDD" id="cd16922">
    <property type="entry name" value="HATPase_EvgS-ArcB-TorS-like"/>
    <property type="match status" value="1"/>
</dbReference>
<evidence type="ECO:0000256" key="8">
    <source>
        <dbReference type="ARBA" id="ARBA00022741"/>
    </source>
</evidence>
<keyword evidence="8" id="KW-0547">Nucleotide-binding</keyword>
<keyword evidence="13 17" id="KW-0472">Membrane</keyword>
<evidence type="ECO:0000256" key="9">
    <source>
        <dbReference type="ARBA" id="ARBA00022777"/>
    </source>
</evidence>
<dbReference type="PANTHER" id="PTHR45339:SF1">
    <property type="entry name" value="HYBRID SIGNAL TRANSDUCTION HISTIDINE KINASE J"/>
    <property type="match status" value="1"/>
</dbReference>
<organism evidence="20 21">
    <name type="scientific">Desulfocapsa sulfexigens (strain DSM 10523 / SB164P1)</name>
    <dbReference type="NCBI Taxonomy" id="1167006"/>
    <lineage>
        <taxon>Bacteria</taxon>
        <taxon>Pseudomonadati</taxon>
        <taxon>Thermodesulfobacteriota</taxon>
        <taxon>Desulfobulbia</taxon>
        <taxon>Desulfobulbales</taxon>
        <taxon>Desulfocapsaceae</taxon>
        <taxon>Desulfocapsa</taxon>
    </lineage>
</organism>
<dbReference type="InterPro" id="IPR029151">
    <property type="entry name" value="Sensor-like_sf"/>
</dbReference>
<dbReference type="InterPro" id="IPR005467">
    <property type="entry name" value="His_kinase_dom"/>
</dbReference>
<keyword evidence="10" id="KW-0067">ATP-binding</keyword>
<name>M1PNW0_DESSD</name>
<dbReference type="KEGG" id="dsf:UWK_01548"/>
<dbReference type="InterPro" id="IPR003661">
    <property type="entry name" value="HisK_dim/P_dom"/>
</dbReference>
<evidence type="ECO:0000256" key="12">
    <source>
        <dbReference type="ARBA" id="ARBA00023012"/>
    </source>
</evidence>
<dbReference type="CDD" id="cd12914">
    <property type="entry name" value="PDC1_DGC_like"/>
    <property type="match status" value="1"/>
</dbReference>
<protein>
    <recommendedName>
        <fullName evidence="15">Sensory/regulatory protein RpfC</fullName>
        <ecNumber evidence="3">2.7.13.3</ecNumber>
    </recommendedName>
</protein>
<evidence type="ECO:0000256" key="16">
    <source>
        <dbReference type="PROSITE-ProRule" id="PRU00169"/>
    </source>
</evidence>
<dbReference type="STRING" id="1167006.UWK_01548"/>
<dbReference type="EMBL" id="CP003985">
    <property type="protein sequence ID" value="AGF78106.1"/>
    <property type="molecule type" value="Genomic_DNA"/>
</dbReference>
<dbReference type="HOGENOM" id="CLU_000445_114_21_7"/>
<dbReference type="PRINTS" id="PR00344">
    <property type="entry name" value="BCTRLSENSOR"/>
</dbReference>
<dbReference type="CDD" id="cd17546">
    <property type="entry name" value="REC_hyHK_CKI1_RcsC-like"/>
    <property type="match status" value="1"/>
</dbReference>
<dbReference type="GO" id="GO:0005524">
    <property type="term" value="F:ATP binding"/>
    <property type="evidence" value="ECO:0007669"/>
    <property type="project" value="UniProtKB-KW"/>
</dbReference>
<dbReference type="Pfam" id="PF00512">
    <property type="entry name" value="HisKA"/>
    <property type="match status" value="1"/>
</dbReference>
<comment type="catalytic activity">
    <reaction evidence="1">
        <text>ATP + protein L-histidine = ADP + protein N-phospho-L-histidine.</text>
        <dbReference type="EC" id="2.7.13.3"/>
    </reaction>
</comment>
<evidence type="ECO:0000259" key="18">
    <source>
        <dbReference type="PROSITE" id="PS50109"/>
    </source>
</evidence>
<dbReference type="InterPro" id="IPR036890">
    <property type="entry name" value="HATPase_C_sf"/>
</dbReference>
<comment type="subunit">
    <text evidence="14">At low DSF concentrations, interacts with RpfF.</text>
</comment>
<dbReference type="Pfam" id="PF02518">
    <property type="entry name" value="HATPase_c"/>
    <property type="match status" value="1"/>
</dbReference>
<evidence type="ECO:0000256" key="15">
    <source>
        <dbReference type="ARBA" id="ARBA00068150"/>
    </source>
</evidence>
<keyword evidence="6" id="KW-0808">Transferase</keyword>
<evidence type="ECO:0000256" key="6">
    <source>
        <dbReference type="ARBA" id="ARBA00022679"/>
    </source>
</evidence>
<evidence type="ECO:0000313" key="21">
    <source>
        <dbReference type="Proteomes" id="UP000011721"/>
    </source>
</evidence>
<evidence type="ECO:0000313" key="20">
    <source>
        <dbReference type="EMBL" id="AGF78106.1"/>
    </source>
</evidence>
<feature type="domain" description="Response regulatory" evidence="19">
    <location>
        <begin position="614"/>
        <end position="732"/>
    </location>
</feature>
<dbReference type="CDD" id="cd00082">
    <property type="entry name" value="HisKA"/>
    <property type="match status" value="1"/>
</dbReference>
<dbReference type="Gene3D" id="3.30.565.10">
    <property type="entry name" value="Histidine kinase-like ATPase, C-terminal domain"/>
    <property type="match status" value="1"/>
</dbReference>
<dbReference type="InterPro" id="IPR033479">
    <property type="entry name" value="dCache_1"/>
</dbReference>
<keyword evidence="4" id="KW-1003">Cell membrane</keyword>
<evidence type="ECO:0000256" key="2">
    <source>
        <dbReference type="ARBA" id="ARBA00004651"/>
    </source>
</evidence>
<dbReference type="InterPro" id="IPR011006">
    <property type="entry name" value="CheY-like_superfamily"/>
</dbReference>
<feature type="modified residue" description="4-aspartylphosphate" evidence="16">
    <location>
        <position position="663"/>
    </location>
</feature>
<accession>M1PNW0</accession>
<dbReference type="Gene3D" id="3.40.50.2300">
    <property type="match status" value="1"/>
</dbReference>
<dbReference type="InterPro" id="IPR001789">
    <property type="entry name" value="Sig_transdc_resp-reg_receiver"/>
</dbReference>
<dbReference type="AlphaFoldDB" id="M1PNW0"/>
<dbReference type="eggNOG" id="COG4191">
    <property type="taxonomic scope" value="Bacteria"/>
</dbReference>
<dbReference type="Pfam" id="PF00072">
    <property type="entry name" value="Response_reg"/>
    <property type="match status" value="1"/>
</dbReference>
<dbReference type="PANTHER" id="PTHR45339">
    <property type="entry name" value="HYBRID SIGNAL TRANSDUCTION HISTIDINE KINASE J"/>
    <property type="match status" value="1"/>
</dbReference>
<feature type="transmembrane region" description="Helical" evidence="17">
    <location>
        <begin position="20"/>
        <end position="39"/>
    </location>
</feature>
<reference evidence="21" key="1">
    <citation type="journal article" date="2013" name="Stand. Genomic Sci.">
        <title>Complete genome sequence of Desulfocapsa sulfexigens, a marine deltaproteobacterium specialized in disproportionating inorganic sulfur compounds.</title>
        <authorList>
            <person name="Finster K.W."/>
            <person name="Kjeldsen K.U."/>
            <person name="Kube M."/>
            <person name="Reinhardt R."/>
            <person name="Mussmann M."/>
            <person name="Amann R."/>
            <person name="Schreiber L."/>
        </authorList>
    </citation>
    <scope>NUCLEOTIDE SEQUENCE [LARGE SCALE GENOMIC DNA]</scope>
    <source>
        <strain evidence="21">DSM 10523 / SB164P1</strain>
    </source>
</reference>
<keyword evidence="9 20" id="KW-0418">Kinase</keyword>
<keyword evidence="5 16" id="KW-0597">Phosphoprotein</keyword>
<dbReference type="SUPFAM" id="SSF47384">
    <property type="entry name" value="Homodimeric domain of signal transducing histidine kinase"/>
    <property type="match status" value="1"/>
</dbReference>
<dbReference type="SUPFAM" id="SSF52172">
    <property type="entry name" value="CheY-like"/>
    <property type="match status" value="1"/>
</dbReference>
<dbReference type="FunFam" id="1.10.287.130:FF:000002">
    <property type="entry name" value="Two-component osmosensing histidine kinase"/>
    <property type="match status" value="1"/>
</dbReference>
<evidence type="ECO:0000256" key="1">
    <source>
        <dbReference type="ARBA" id="ARBA00000085"/>
    </source>
</evidence>
<evidence type="ECO:0000259" key="19">
    <source>
        <dbReference type="PROSITE" id="PS50110"/>
    </source>
</evidence>
<dbReference type="SMART" id="SM00448">
    <property type="entry name" value="REC"/>
    <property type="match status" value="1"/>
</dbReference>
<evidence type="ECO:0000256" key="11">
    <source>
        <dbReference type="ARBA" id="ARBA00022989"/>
    </source>
</evidence>
<dbReference type="SMART" id="SM00387">
    <property type="entry name" value="HATPase_c"/>
    <property type="match status" value="1"/>
</dbReference>
<dbReference type="PROSITE" id="PS50109">
    <property type="entry name" value="HIS_KIN"/>
    <property type="match status" value="1"/>
</dbReference>
<keyword evidence="21" id="KW-1185">Reference proteome</keyword>
<dbReference type="PROSITE" id="PS50110">
    <property type="entry name" value="RESPONSE_REGULATORY"/>
    <property type="match status" value="1"/>
</dbReference>
<evidence type="ECO:0000256" key="14">
    <source>
        <dbReference type="ARBA" id="ARBA00064003"/>
    </source>
</evidence>
<keyword evidence="11 17" id="KW-1133">Transmembrane helix</keyword>
<evidence type="ECO:0000256" key="4">
    <source>
        <dbReference type="ARBA" id="ARBA00022475"/>
    </source>
</evidence>
<dbReference type="Gene3D" id="1.10.287.130">
    <property type="match status" value="1"/>
</dbReference>
<dbReference type="InterPro" id="IPR036097">
    <property type="entry name" value="HisK_dim/P_sf"/>
</dbReference>
<dbReference type="Gene3D" id="3.30.450.20">
    <property type="entry name" value="PAS domain"/>
    <property type="match status" value="2"/>
</dbReference>
<evidence type="ECO:0000256" key="10">
    <source>
        <dbReference type="ARBA" id="ARBA00022840"/>
    </source>
</evidence>
<evidence type="ECO:0000256" key="3">
    <source>
        <dbReference type="ARBA" id="ARBA00012438"/>
    </source>
</evidence>
<dbReference type="SUPFAM" id="SSF55874">
    <property type="entry name" value="ATPase domain of HSP90 chaperone/DNA topoisomerase II/histidine kinase"/>
    <property type="match status" value="1"/>
</dbReference>
<proteinExistence type="predicted"/>
<evidence type="ECO:0000256" key="17">
    <source>
        <dbReference type="SAM" id="Phobius"/>
    </source>
</evidence>
<comment type="subcellular location">
    <subcellularLocation>
        <location evidence="2">Cell membrane</location>
        <topology evidence="2">Multi-pass membrane protein</topology>
    </subcellularLocation>
</comment>